<dbReference type="PROSITE" id="PS50013">
    <property type="entry name" value="CHROMO_2"/>
    <property type="match status" value="1"/>
</dbReference>
<dbReference type="GO" id="GO:0003676">
    <property type="term" value="F:nucleic acid binding"/>
    <property type="evidence" value="ECO:0007669"/>
    <property type="project" value="InterPro"/>
</dbReference>
<organism evidence="3 4">
    <name type="scientific">Vitis vinifera</name>
    <name type="common">Grape</name>
    <dbReference type="NCBI Taxonomy" id="29760"/>
    <lineage>
        <taxon>Eukaryota</taxon>
        <taxon>Viridiplantae</taxon>
        <taxon>Streptophyta</taxon>
        <taxon>Embryophyta</taxon>
        <taxon>Tracheophyta</taxon>
        <taxon>Spermatophyta</taxon>
        <taxon>Magnoliopsida</taxon>
        <taxon>eudicotyledons</taxon>
        <taxon>Gunneridae</taxon>
        <taxon>Pentapetalae</taxon>
        <taxon>rosids</taxon>
        <taxon>Vitales</taxon>
        <taxon>Vitaceae</taxon>
        <taxon>Viteae</taxon>
        <taxon>Vitis</taxon>
    </lineage>
</organism>
<feature type="compositionally biased region" description="Basic residues" evidence="1">
    <location>
        <begin position="225"/>
        <end position="238"/>
    </location>
</feature>
<comment type="caution">
    <text evidence="3">The sequence shown here is derived from an EMBL/GenBank/DDBJ whole genome shotgun (WGS) entry which is preliminary data.</text>
</comment>
<proteinExistence type="predicted"/>
<dbReference type="AlphaFoldDB" id="A0A438JQ85"/>
<protein>
    <recommendedName>
        <fullName evidence="2">Chromo domain-containing protein</fullName>
    </recommendedName>
</protein>
<sequence length="322" mass="37108">MVASKVCRYGERHLHHRDVGGLQEGDQEAVLPEDVAYLARKNMRRLKHTGSIRDYVKEFSSLMLEIPNMTEEELLFNFMDNLQGWAEQELRREPRHGWGDEVPRDHNAPKKGSGKTSNVREGRDKAERKEFTPKIKCFLCDGPHWARDCPKRKALSAMIEEREQEDEAHMGSMQLLGALQFNPKPSTPETSLLAGVQVKEEKGERAEVARTHMEEVTKGKVNSMGKRKQHSKHWKRTGLHPSEASREKEVKNILAERVTRRQGVPPVIEYLVRWKGLPKRQVSWEHADALRKFWKHIERFQNEATTRTSTASVGESVTGCFK</sequence>
<accession>A0A438JQ85</accession>
<feature type="compositionally biased region" description="Basic and acidic residues" evidence="1">
    <location>
        <begin position="118"/>
        <end position="127"/>
    </location>
</feature>
<dbReference type="SUPFAM" id="SSF54160">
    <property type="entry name" value="Chromo domain-like"/>
    <property type="match status" value="1"/>
</dbReference>
<gene>
    <name evidence="3" type="ORF">CK203_013244</name>
</gene>
<dbReference type="InterPro" id="IPR016197">
    <property type="entry name" value="Chromo-like_dom_sf"/>
</dbReference>
<evidence type="ECO:0000313" key="3">
    <source>
        <dbReference type="EMBL" id="RVX11085.1"/>
    </source>
</evidence>
<dbReference type="Proteomes" id="UP000288805">
    <property type="component" value="Unassembled WGS sequence"/>
</dbReference>
<name>A0A438JQ85_VITVI</name>
<dbReference type="InterPro" id="IPR036875">
    <property type="entry name" value="Znf_CCHC_sf"/>
</dbReference>
<feature type="region of interest" description="Disordered" evidence="1">
    <location>
        <begin position="220"/>
        <end position="248"/>
    </location>
</feature>
<dbReference type="InterPro" id="IPR000953">
    <property type="entry name" value="Chromo/chromo_shadow_dom"/>
</dbReference>
<feature type="region of interest" description="Disordered" evidence="1">
    <location>
        <begin position="96"/>
        <end position="127"/>
    </location>
</feature>
<dbReference type="GO" id="GO:0008270">
    <property type="term" value="F:zinc ion binding"/>
    <property type="evidence" value="ECO:0007669"/>
    <property type="project" value="InterPro"/>
</dbReference>
<reference evidence="3 4" key="1">
    <citation type="journal article" date="2018" name="PLoS Genet.">
        <title>Population sequencing reveals clonal diversity and ancestral inbreeding in the grapevine cultivar Chardonnay.</title>
        <authorList>
            <person name="Roach M.J."/>
            <person name="Johnson D.L."/>
            <person name="Bohlmann J."/>
            <person name="van Vuuren H.J."/>
            <person name="Jones S.J."/>
            <person name="Pretorius I.S."/>
            <person name="Schmidt S.A."/>
            <person name="Borneman A.R."/>
        </authorList>
    </citation>
    <scope>NUCLEOTIDE SEQUENCE [LARGE SCALE GENOMIC DNA]</scope>
    <source>
        <strain evidence="4">cv. Chardonnay</strain>
        <tissue evidence="3">Leaf</tissue>
    </source>
</reference>
<evidence type="ECO:0000256" key="1">
    <source>
        <dbReference type="SAM" id="MobiDB-lite"/>
    </source>
</evidence>
<evidence type="ECO:0000259" key="2">
    <source>
        <dbReference type="PROSITE" id="PS50013"/>
    </source>
</evidence>
<dbReference type="InterPro" id="IPR023780">
    <property type="entry name" value="Chromo_domain"/>
</dbReference>
<dbReference type="EMBL" id="QGNW01000032">
    <property type="protein sequence ID" value="RVX11085.1"/>
    <property type="molecule type" value="Genomic_DNA"/>
</dbReference>
<dbReference type="Pfam" id="PF00385">
    <property type="entry name" value="Chromo"/>
    <property type="match status" value="1"/>
</dbReference>
<dbReference type="SUPFAM" id="SSF57756">
    <property type="entry name" value="Retrovirus zinc finger-like domains"/>
    <property type="match status" value="1"/>
</dbReference>
<dbReference type="SMART" id="SM00298">
    <property type="entry name" value="CHROMO"/>
    <property type="match status" value="1"/>
</dbReference>
<feature type="compositionally biased region" description="Basic and acidic residues" evidence="1">
    <location>
        <begin position="96"/>
        <end position="108"/>
    </location>
</feature>
<evidence type="ECO:0000313" key="4">
    <source>
        <dbReference type="Proteomes" id="UP000288805"/>
    </source>
</evidence>
<feature type="domain" description="Chromo" evidence="2">
    <location>
        <begin position="248"/>
        <end position="312"/>
    </location>
</feature>
<dbReference type="Gene3D" id="2.40.50.40">
    <property type="match status" value="1"/>
</dbReference>